<dbReference type="PATRIC" id="fig|1603606.3.peg.814"/>
<dbReference type="RefSeq" id="WP_053549728.1">
    <property type="nucleotide sequence ID" value="NZ_CP010802.1"/>
</dbReference>
<dbReference type="AlphaFoldDB" id="A0A0M4DG28"/>
<dbReference type="STRING" id="1603606.DSOUD_0744"/>
<evidence type="ECO:0000256" key="1">
    <source>
        <dbReference type="SAM" id="MobiDB-lite"/>
    </source>
</evidence>
<dbReference type="PROSITE" id="PS51257">
    <property type="entry name" value="PROKAR_LIPOPROTEIN"/>
    <property type="match status" value="1"/>
</dbReference>
<organism evidence="2 3">
    <name type="scientific">Desulfuromonas soudanensis</name>
    <dbReference type="NCBI Taxonomy" id="1603606"/>
    <lineage>
        <taxon>Bacteria</taxon>
        <taxon>Pseudomonadati</taxon>
        <taxon>Thermodesulfobacteriota</taxon>
        <taxon>Desulfuromonadia</taxon>
        <taxon>Desulfuromonadales</taxon>
        <taxon>Desulfuromonadaceae</taxon>
        <taxon>Desulfuromonas</taxon>
    </lineage>
</organism>
<reference evidence="2 3" key="1">
    <citation type="submission" date="2015-07" db="EMBL/GenBank/DDBJ databases">
        <title>Isolation and Genomic Characterization of a Novel Halophilic Metal-Reducing Deltaproteobacterium from the Deep Subsurface.</title>
        <authorList>
            <person name="Badalamenti J.P."/>
            <person name="Summers Z.M."/>
            <person name="Gralnick J.A."/>
            <person name="Bond D.R."/>
        </authorList>
    </citation>
    <scope>NUCLEOTIDE SEQUENCE [LARGE SCALE GENOMIC DNA]</scope>
    <source>
        <strain evidence="2 3">WTL</strain>
    </source>
</reference>
<feature type="compositionally biased region" description="Low complexity" evidence="1">
    <location>
        <begin position="35"/>
        <end position="51"/>
    </location>
</feature>
<proteinExistence type="predicted"/>
<dbReference type="Proteomes" id="UP000057158">
    <property type="component" value="Chromosome"/>
</dbReference>
<evidence type="ECO:0000313" key="2">
    <source>
        <dbReference type="EMBL" id="ALC15532.1"/>
    </source>
</evidence>
<dbReference type="KEGG" id="des:DSOUD_0744"/>
<dbReference type="EMBL" id="CP010802">
    <property type="protein sequence ID" value="ALC15532.1"/>
    <property type="molecule type" value="Genomic_DNA"/>
</dbReference>
<evidence type="ECO:0000313" key="3">
    <source>
        <dbReference type="Proteomes" id="UP000057158"/>
    </source>
</evidence>
<feature type="compositionally biased region" description="Polar residues" evidence="1">
    <location>
        <begin position="23"/>
        <end position="32"/>
    </location>
</feature>
<feature type="region of interest" description="Disordered" evidence="1">
    <location>
        <begin position="23"/>
        <end position="64"/>
    </location>
</feature>
<gene>
    <name evidence="2" type="ORF">DSOUD_0744</name>
</gene>
<dbReference type="OrthoDB" id="5402340at2"/>
<evidence type="ECO:0008006" key="4">
    <source>
        <dbReference type="Google" id="ProtNLM"/>
    </source>
</evidence>
<dbReference type="Gene3D" id="2.60.120.260">
    <property type="entry name" value="Galactose-binding domain-like"/>
    <property type="match status" value="1"/>
</dbReference>
<keyword evidence="3" id="KW-1185">Reference proteome</keyword>
<name>A0A0M4DG28_9BACT</name>
<sequence length="248" mass="26937">MTFLRLPILLLILLILLSGCNSRQESSTTDTAPSPVAEPGAPATETAAGEEPAPPAPPVAETFDGEPQLSLFPRVAEFRPEDEKSQEQGVWAAYIDHVLRTSGVVSRGGEKEGKAWAVRGIKGLESVGFFAPLGVEPQQRYKLSFSYKGELPEGGSAGIGILEFDEFLWIGEQFTEAMLREHQTGQQSGIKLKGSSDWTEQTFTFTTSPNSRMIHLVLFRDGTADRQPVFFDNIAVEPAGLPAATKTK</sequence>
<protein>
    <recommendedName>
        <fullName evidence="4">Lipoprotein</fullName>
    </recommendedName>
</protein>
<accession>A0A0M4DG28</accession>